<dbReference type="AlphaFoldDB" id="A0A0F8YGN5"/>
<dbReference type="EMBL" id="LAZR01053490">
    <property type="protein sequence ID" value="KKK80633.1"/>
    <property type="molecule type" value="Genomic_DNA"/>
</dbReference>
<organism evidence="1">
    <name type="scientific">marine sediment metagenome</name>
    <dbReference type="NCBI Taxonomy" id="412755"/>
    <lineage>
        <taxon>unclassified sequences</taxon>
        <taxon>metagenomes</taxon>
        <taxon>ecological metagenomes</taxon>
    </lineage>
</organism>
<gene>
    <name evidence="1" type="ORF">LCGC14_2821540</name>
</gene>
<name>A0A0F8YGN5_9ZZZZ</name>
<reference evidence="1" key="1">
    <citation type="journal article" date="2015" name="Nature">
        <title>Complex archaea that bridge the gap between prokaryotes and eukaryotes.</title>
        <authorList>
            <person name="Spang A."/>
            <person name="Saw J.H."/>
            <person name="Jorgensen S.L."/>
            <person name="Zaremba-Niedzwiedzka K."/>
            <person name="Martijn J."/>
            <person name="Lind A.E."/>
            <person name="van Eijk R."/>
            <person name="Schleper C."/>
            <person name="Guy L."/>
            <person name="Ettema T.J."/>
        </authorList>
    </citation>
    <scope>NUCLEOTIDE SEQUENCE</scope>
</reference>
<accession>A0A0F8YGN5</accession>
<comment type="caution">
    <text evidence="1">The sequence shown here is derived from an EMBL/GenBank/DDBJ whole genome shotgun (WGS) entry which is preliminary data.</text>
</comment>
<proteinExistence type="predicted"/>
<sequence>MPKWMFATYMLMFEPGLVPVHIGGLFERDDLGVALDFLKKYAVNWAPIGKRVKIIQKGCLLASSLYKAMGSGKTTQGIMDEFGDTIIDAILSVKKGMDDLK</sequence>
<protein>
    <submittedName>
        <fullName evidence="1">Uncharacterized protein</fullName>
    </submittedName>
</protein>
<evidence type="ECO:0000313" key="1">
    <source>
        <dbReference type="EMBL" id="KKK80633.1"/>
    </source>
</evidence>